<reference evidence="4" key="1">
    <citation type="journal article" date="2014" name="Int. J. Syst. Evol. Microbiol.">
        <title>Complete genome sequence of Corynebacterium casei LMG S-19264T (=DSM 44701T), isolated from a smear-ripened cheese.</title>
        <authorList>
            <consortium name="US DOE Joint Genome Institute (JGI-PGF)"/>
            <person name="Walter F."/>
            <person name="Albersmeier A."/>
            <person name="Kalinowski J."/>
            <person name="Ruckert C."/>
        </authorList>
    </citation>
    <scope>NUCLEOTIDE SEQUENCE</scope>
    <source>
        <strain evidence="4">CGMCC 4.7430</strain>
    </source>
</reference>
<dbReference type="InterPro" id="IPR041664">
    <property type="entry name" value="AAA_16"/>
</dbReference>
<dbReference type="Proteomes" id="UP000660745">
    <property type="component" value="Unassembled WGS sequence"/>
</dbReference>
<evidence type="ECO:0000256" key="1">
    <source>
        <dbReference type="ARBA" id="ARBA00022741"/>
    </source>
</evidence>
<reference evidence="4" key="2">
    <citation type="submission" date="2020-09" db="EMBL/GenBank/DDBJ databases">
        <authorList>
            <person name="Sun Q."/>
            <person name="Zhou Y."/>
        </authorList>
    </citation>
    <scope>NUCLEOTIDE SEQUENCE</scope>
    <source>
        <strain evidence="4">CGMCC 4.7430</strain>
    </source>
</reference>
<dbReference type="PROSITE" id="PS50043">
    <property type="entry name" value="HTH_LUXR_2"/>
    <property type="match status" value="1"/>
</dbReference>
<keyword evidence="5" id="KW-1185">Reference proteome</keyword>
<dbReference type="PANTHER" id="PTHR16305:SF35">
    <property type="entry name" value="TRANSCRIPTIONAL ACTIVATOR DOMAIN"/>
    <property type="match status" value="1"/>
</dbReference>
<dbReference type="InterPro" id="IPR036388">
    <property type="entry name" value="WH-like_DNA-bd_sf"/>
</dbReference>
<proteinExistence type="predicted"/>
<dbReference type="GO" id="GO:0005524">
    <property type="term" value="F:ATP binding"/>
    <property type="evidence" value="ECO:0007669"/>
    <property type="project" value="UniProtKB-KW"/>
</dbReference>
<dbReference type="PANTHER" id="PTHR16305">
    <property type="entry name" value="TESTICULAR SOLUBLE ADENYLYL CYCLASE"/>
    <property type="match status" value="1"/>
</dbReference>
<keyword evidence="2" id="KW-0067">ATP-binding</keyword>
<dbReference type="GO" id="GO:0006355">
    <property type="term" value="P:regulation of DNA-templated transcription"/>
    <property type="evidence" value="ECO:0007669"/>
    <property type="project" value="InterPro"/>
</dbReference>
<dbReference type="PRINTS" id="PR00038">
    <property type="entry name" value="HTHLUXR"/>
</dbReference>
<feature type="domain" description="HTH luxR-type" evidence="3">
    <location>
        <begin position="870"/>
        <end position="935"/>
    </location>
</feature>
<dbReference type="Pfam" id="PF00196">
    <property type="entry name" value="GerE"/>
    <property type="match status" value="1"/>
</dbReference>
<dbReference type="Gene3D" id="1.10.10.10">
    <property type="entry name" value="Winged helix-like DNA-binding domain superfamily/Winged helix DNA-binding domain"/>
    <property type="match status" value="1"/>
</dbReference>
<dbReference type="Pfam" id="PF13191">
    <property type="entry name" value="AAA_16"/>
    <property type="match status" value="1"/>
</dbReference>
<dbReference type="GO" id="GO:0003677">
    <property type="term" value="F:DNA binding"/>
    <property type="evidence" value="ECO:0007669"/>
    <property type="project" value="InterPro"/>
</dbReference>
<protein>
    <submittedName>
        <fullName evidence="4">LuxR family transcriptional regulator</fullName>
    </submittedName>
</protein>
<dbReference type="AlphaFoldDB" id="A0A918A2G4"/>
<dbReference type="InterPro" id="IPR027417">
    <property type="entry name" value="P-loop_NTPase"/>
</dbReference>
<accession>A0A918A2G4</accession>
<name>A0A918A2G4_9ACTN</name>
<keyword evidence="1" id="KW-0547">Nucleotide-binding</keyword>
<dbReference type="SMART" id="SM00421">
    <property type="entry name" value="HTH_LUXR"/>
    <property type="match status" value="1"/>
</dbReference>
<evidence type="ECO:0000256" key="2">
    <source>
        <dbReference type="ARBA" id="ARBA00022840"/>
    </source>
</evidence>
<dbReference type="PROSITE" id="PS00622">
    <property type="entry name" value="HTH_LUXR_1"/>
    <property type="match status" value="1"/>
</dbReference>
<sequence length="937" mass="99454">MDRLAAALALPPSVLVVEGEAGIGKSRLVTELLARPEAAGRRILSGGCGQIREPFPLGPLVEALRSTGGELAGAALSPVAGALRGLFPELAHVLPKPPEPLDDRAAERHRLFRGLGEVLAALGPAVLVVEDAHWADEQTVEFLSYLLGNQPGSLSIVVTYRGEEVPAGVRALTARPRDVLTHEHVVLAPLDEGQTRALAAAILGSEEVSAEFAAHLCVRASGLPLAIQELLALLRTRGALIPWAGGWARRTLDALDVPSGVRSSVRERVGRLSPAARAVTEAAAVLQLAVPLAVLIGVTGLPPAAVADGVDEALDAGLFAEREGMVGFRHVLAAQAVYEGVPLGRRQTLHAAAADAVQGLVPVPLGQVAHHLRQAGRDDDWVTAARRAADQAVELGDDAEAARLLEDVLRRGRLPEPVQAELTVRLGWIATEVLHVPDICDLFAAALQGEPPRAVRGELRLLLALHLNLARSDPARERREMAAAVDDLGDRPELAAWAMMALGLPTAPGTSLDEHVAWLDRALETVPAIGEPTMRLYLQGKIVMALVLIGDPRWRDLAEGMEQEVAGLPAHRRTVNVPFSIGAAAVLTGDHHLARRLLTIALERGAEIDATGPIAVRSRASLLQVAYLSGAWEGLARELKELGEELSERPERDTLALATAGLLLAEGDLDAARSRFLDQMRIGLTTDTADLPFPATALLRLGIARGTAPAALAETAEAVAAWEANGLWPLGVRALPALTEALLAAGRREEAAGAVARYESGLRGLDAPLAVPALEHARGHLAAGTGRWPEAVAHFTAAAAGYELLPAAYEAAQAREQAAACLLEAGDDTAEPALKAVLAEYERLEARWDLDRATQLGRLHGLRTGRRRGSGDPERGLTARQWEVARLVATGLTNQQIARELFLSAKTVDKHLSAAMQKFGARSRTELARHLERPIHD</sequence>
<gene>
    <name evidence="4" type="ORF">GCM10012278_23510</name>
</gene>
<dbReference type="GO" id="GO:0005737">
    <property type="term" value="C:cytoplasm"/>
    <property type="evidence" value="ECO:0007669"/>
    <property type="project" value="TreeGrafter"/>
</dbReference>
<evidence type="ECO:0000313" key="5">
    <source>
        <dbReference type="Proteomes" id="UP000660745"/>
    </source>
</evidence>
<dbReference type="SUPFAM" id="SSF46894">
    <property type="entry name" value="C-terminal effector domain of the bipartite response regulators"/>
    <property type="match status" value="1"/>
</dbReference>
<evidence type="ECO:0000313" key="4">
    <source>
        <dbReference type="EMBL" id="GGP05169.1"/>
    </source>
</evidence>
<dbReference type="GO" id="GO:0004016">
    <property type="term" value="F:adenylate cyclase activity"/>
    <property type="evidence" value="ECO:0007669"/>
    <property type="project" value="TreeGrafter"/>
</dbReference>
<evidence type="ECO:0000259" key="3">
    <source>
        <dbReference type="PROSITE" id="PS50043"/>
    </source>
</evidence>
<organism evidence="4 5">
    <name type="scientific">Nonomuraea glycinis</name>
    <dbReference type="NCBI Taxonomy" id="2047744"/>
    <lineage>
        <taxon>Bacteria</taxon>
        <taxon>Bacillati</taxon>
        <taxon>Actinomycetota</taxon>
        <taxon>Actinomycetes</taxon>
        <taxon>Streptosporangiales</taxon>
        <taxon>Streptosporangiaceae</taxon>
        <taxon>Nonomuraea</taxon>
    </lineage>
</organism>
<dbReference type="CDD" id="cd06170">
    <property type="entry name" value="LuxR_C_like"/>
    <property type="match status" value="1"/>
</dbReference>
<dbReference type="InterPro" id="IPR016032">
    <property type="entry name" value="Sig_transdc_resp-reg_C-effctor"/>
</dbReference>
<dbReference type="SUPFAM" id="SSF52540">
    <property type="entry name" value="P-loop containing nucleoside triphosphate hydrolases"/>
    <property type="match status" value="1"/>
</dbReference>
<comment type="caution">
    <text evidence="4">The sequence shown here is derived from an EMBL/GenBank/DDBJ whole genome shotgun (WGS) entry which is preliminary data.</text>
</comment>
<dbReference type="EMBL" id="BMNK01000003">
    <property type="protein sequence ID" value="GGP05169.1"/>
    <property type="molecule type" value="Genomic_DNA"/>
</dbReference>
<dbReference type="InterPro" id="IPR000792">
    <property type="entry name" value="Tscrpt_reg_LuxR_C"/>
</dbReference>